<feature type="region of interest" description="Disordered" evidence="1">
    <location>
        <begin position="154"/>
        <end position="195"/>
    </location>
</feature>
<evidence type="ECO:0000313" key="2">
    <source>
        <dbReference type="EMBL" id="KKL91702.1"/>
    </source>
</evidence>
<feature type="compositionally biased region" description="Basic and acidic residues" evidence="1">
    <location>
        <begin position="155"/>
        <end position="176"/>
    </location>
</feature>
<proteinExistence type="predicted"/>
<dbReference type="AlphaFoldDB" id="A0A0F9IX78"/>
<gene>
    <name evidence="2" type="ORF">LCGC14_1892090</name>
</gene>
<organism evidence="2">
    <name type="scientific">marine sediment metagenome</name>
    <dbReference type="NCBI Taxonomy" id="412755"/>
    <lineage>
        <taxon>unclassified sequences</taxon>
        <taxon>metagenomes</taxon>
        <taxon>ecological metagenomes</taxon>
    </lineage>
</organism>
<name>A0A0F9IX78_9ZZZZ</name>
<evidence type="ECO:0000256" key="1">
    <source>
        <dbReference type="SAM" id="MobiDB-lite"/>
    </source>
</evidence>
<reference evidence="2" key="1">
    <citation type="journal article" date="2015" name="Nature">
        <title>Complex archaea that bridge the gap between prokaryotes and eukaryotes.</title>
        <authorList>
            <person name="Spang A."/>
            <person name="Saw J.H."/>
            <person name="Jorgensen S.L."/>
            <person name="Zaremba-Niedzwiedzka K."/>
            <person name="Martijn J."/>
            <person name="Lind A.E."/>
            <person name="van Eijk R."/>
            <person name="Schleper C."/>
            <person name="Guy L."/>
            <person name="Ettema T.J."/>
        </authorList>
    </citation>
    <scope>NUCLEOTIDE SEQUENCE</scope>
</reference>
<accession>A0A0F9IX78</accession>
<sequence length="195" mass="22356">MTEKNEKRLEIKRAFIREDEGDELSLIDIKAAIAQQNIPISELFNKQDISTNRNVIELIHDAETKVRLKLENEIVVLKSKNTLLQKFRDKAETSTLVDNSKELANKSAPTVNYIRARLSTGRGVDMSGDLTDEQRQEKVNDAIKEELALIEEQGIEFKQKETGKKPEDDPDFFKDDVNEEIEDMTDPDKNPLINK</sequence>
<comment type="caution">
    <text evidence="2">The sequence shown here is derived from an EMBL/GenBank/DDBJ whole genome shotgun (WGS) entry which is preliminary data.</text>
</comment>
<protein>
    <submittedName>
        <fullName evidence="2">Uncharacterized protein</fullName>
    </submittedName>
</protein>
<dbReference type="EMBL" id="LAZR01019664">
    <property type="protein sequence ID" value="KKL91702.1"/>
    <property type="molecule type" value="Genomic_DNA"/>
</dbReference>